<sequence>MSGSLSPPSDHQRRRGTSVGSINLGDNTTPALSTMHRSKSSRKRSNARIEQLSQKSTSDLDLLSKIWIASRELQYRHTWIGPLVVLLVTIGTFLISSPDSFIHQFLGRGIALSYQVGETDQYGKGANDFYFVAYYAIFFTFLREFVMSMVLSPLTTFFGIKRESKKKRFMEQSYAIFYTGISGPFGLWIMHGLPIWFFNTTEFYVTYPHYTNSFYFKIYYLGQAAYWVQQTVVLGLQLEKPRKDFKELVFHHIVTIALIWCSYRFHFTWMGIAIYITMDVSDFFLSFSKTLNYLDSPLTEPFFILFVITWIYLRHYINLKILWSVLTEFKTVGPWELNWVTQQYKCYISQPIVFFLIGALQLVNAYWLFLILRILSRYIKGNAPKDERSDDEEEEEEEDSDKKEAVETKKDQ</sequence>
<keyword evidence="7 9" id="KW-0472">Membrane</keyword>
<dbReference type="Proteomes" id="UP000837801">
    <property type="component" value="Unassembled WGS sequence"/>
</dbReference>
<feature type="region of interest" description="Disordered" evidence="10">
    <location>
        <begin position="1"/>
        <end position="52"/>
    </location>
</feature>
<evidence type="ECO:0000256" key="2">
    <source>
        <dbReference type="ARBA" id="ARBA00009808"/>
    </source>
</evidence>
<dbReference type="PANTHER" id="PTHR12560">
    <property type="entry name" value="LONGEVITY ASSURANCE FACTOR 1 LAG1"/>
    <property type="match status" value="1"/>
</dbReference>
<feature type="domain" description="TLC" evidence="12">
    <location>
        <begin position="164"/>
        <end position="380"/>
    </location>
</feature>
<dbReference type="PANTHER" id="PTHR12560:SF11">
    <property type="entry name" value="CERAMIDE SYNTHASE LAC1-RELATED"/>
    <property type="match status" value="1"/>
</dbReference>
<keyword evidence="6 11" id="KW-1133">Transmembrane helix</keyword>
<evidence type="ECO:0000256" key="6">
    <source>
        <dbReference type="ARBA" id="ARBA00022989"/>
    </source>
</evidence>
<feature type="compositionally biased region" description="Basic residues" evidence="10">
    <location>
        <begin position="36"/>
        <end position="46"/>
    </location>
</feature>
<feature type="region of interest" description="Disordered" evidence="10">
    <location>
        <begin position="383"/>
        <end position="412"/>
    </location>
</feature>
<protein>
    <submittedName>
        <fullName evidence="13">Ceramide synthase Lac1p</fullName>
    </submittedName>
</protein>
<keyword evidence="3" id="KW-0808">Transferase</keyword>
<evidence type="ECO:0000256" key="10">
    <source>
        <dbReference type="SAM" id="MobiDB-lite"/>
    </source>
</evidence>
<evidence type="ECO:0000259" key="12">
    <source>
        <dbReference type="PROSITE" id="PS50922"/>
    </source>
</evidence>
<proteinExistence type="inferred from homology"/>
<feature type="transmembrane region" description="Helical" evidence="11">
    <location>
        <begin position="175"/>
        <end position="198"/>
    </location>
</feature>
<dbReference type="GO" id="GO:0046513">
    <property type="term" value="P:ceramide biosynthetic process"/>
    <property type="evidence" value="ECO:0007669"/>
    <property type="project" value="InterPro"/>
</dbReference>
<comment type="similarity">
    <text evidence="2">Belongs to the sphingosine N-acyltransferase family.</text>
</comment>
<comment type="caution">
    <text evidence="13">The sequence shown here is derived from an EMBL/GenBank/DDBJ whole genome shotgun (WGS) entry which is preliminary data.</text>
</comment>
<feature type="compositionally biased region" description="Polar residues" evidence="10">
    <location>
        <begin position="18"/>
        <end position="32"/>
    </location>
</feature>
<comment type="subcellular location">
    <subcellularLocation>
        <location evidence="1">Endoplasmic reticulum membrane</location>
        <topology evidence="1">Multi-pass membrane protein</topology>
    </subcellularLocation>
</comment>
<organism evidence="13 14">
    <name type="scientific">[Candida] railenensis</name>
    <dbReference type="NCBI Taxonomy" id="45579"/>
    <lineage>
        <taxon>Eukaryota</taxon>
        <taxon>Fungi</taxon>
        <taxon>Dikarya</taxon>
        <taxon>Ascomycota</taxon>
        <taxon>Saccharomycotina</taxon>
        <taxon>Pichiomycetes</taxon>
        <taxon>Debaryomycetaceae</taxon>
        <taxon>Kurtzmaniella</taxon>
    </lineage>
</organism>
<dbReference type="AlphaFoldDB" id="A0A9P0VZK7"/>
<dbReference type="InterPro" id="IPR016439">
    <property type="entry name" value="Lag1/Lac1-like"/>
</dbReference>
<keyword evidence="14" id="KW-1185">Reference proteome</keyword>
<feature type="transmembrane region" description="Helical" evidence="11">
    <location>
        <begin position="218"/>
        <end position="236"/>
    </location>
</feature>
<evidence type="ECO:0000313" key="14">
    <source>
        <dbReference type="Proteomes" id="UP000837801"/>
    </source>
</evidence>
<feature type="transmembrane region" description="Helical" evidence="11">
    <location>
        <begin position="352"/>
        <end position="375"/>
    </location>
</feature>
<evidence type="ECO:0000256" key="5">
    <source>
        <dbReference type="ARBA" id="ARBA00022824"/>
    </source>
</evidence>
<gene>
    <name evidence="13" type="ORF">CLIB1423_12S00892</name>
</gene>
<keyword evidence="8" id="KW-0325">Glycoprotein</keyword>
<accession>A0A9P0VZK7</accession>
<feature type="transmembrane region" description="Helical" evidence="11">
    <location>
        <begin position="79"/>
        <end position="96"/>
    </location>
</feature>
<evidence type="ECO:0000313" key="13">
    <source>
        <dbReference type="EMBL" id="CAH2353695.1"/>
    </source>
</evidence>
<name>A0A9P0VZK7_9ASCO</name>
<dbReference type="PROSITE" id="PS50922">
    <property type="entry name" value="TLC"/>
    <property type="match status" value="1"/>
</dbReference>
<evidence type="ECO:0000256" key="3">
    <source>
        <dbReference type="ARBA" id="ARBA00022679"/>
    </source>
</evidence>
<dbReference type="InterPro" id="IPR006634">
    <property type="entry name" value="TLC-dom"/>
</dbReference>
<dbReference type="GO" id="GO:0050291">
    <property type="term" value="F:sphingosine N-acyltransferase activity"/>
    <property type="evidence" value="ECO:0007669"/>
    <property type="project" value="InterPro"/>
</dbReference>
<feature type="transmembrane region" description="Helical" evidence="11">
    <location>
        <begin position="132"/>
        <end position="154"/>
    </location>
</feature>
<feature type="compositionally biased region" description="Acidic residues" evidence="10">
    <location>
        <begin position="389"/>
        <end position="399"/>
    </location>
</feature>
<evidence type="ECO:0000256" key="8">
    <source>
        <dbReference type="ARBA" id="ARBA00023180"/>
    </source>
</evidence>
<reference evidence="13" key="1">
    <citation type="submission" date="2022-03" db="EMBL/GenBank/DDBJ databases">
        <authorList>
            <person name="Legras J.-L."/>
            <person name="Devillers H."/>
            <person name="Grondin C."/>
        </authorList>
    </citation>
    <scope>NUCLEOTIDE SEQUENCE</scope>
    <source>
        <strain evidence="13">CLIB 1423</strain>
    </source>
</reference>
<dbReference type="GO" id="GO:0005789">
    <property type="term" value="C:endoplasmic reticulum membrane"/>
    <property type="evidence" value="ECO:0007669"/>
    <property type="project" value="UniProtKB-SubCell"/>
</dbReference>
<feature type="compositionally biased region" description="Basic and acidic residues" evidence="10">
    <location>
        <begin position="400"/>
        <end position="412"/>
    </location>
</feature>
<evidence type="ECO:0000256" key="7">
    <source>
        <dbReference type="ARBA" id="ARBA00023136"/>
    </source>
</evidence>
<evidence type="ECO:0000256" key="9">
    <source>
        <dbReference type="PROSITE-ProRule" id="PRU00205"/>
    </source>
</evidence>
<dbReference type="Pfam" id="PF03798">
    <property type="entry name" value="TRAM_LAG1_CLN8"/>
    <property type="match status" value="1"/>
</dbReference>
<dbReference type="OrthoDB" id="3053196at2759"/>
<evidence type="ECO:0000256" key="11">
    <source>
        <dbReference type="SAM" id="Phobius"/>
    </source>
</evidence>
<dbReference type="EMBL" id="CAKXYY010000012">
    <property type="protein sequence ID" value="CAH2353695.1"/>
    <property type="molecule type" value="Genomic_DNA"/>
</dbReference>
<evidence type="ECO:0000256" key="4">
    <source>
        <dbReference type="ARBA" id="ARBA00022692"/>
    </source>
</evidence>
<dbReference type="SMART" id="SM00724">
    <property type="entry name" value="TLC"/>
    <property type="match status" value="1"/>
</dbReference>
<keyword evidence="4 9" id="KW-0812">Transmembrane</keyword>
<evidence type="ECO:0000256" key="1">
    <source>
        <dbReference type="ARBA" id="ARBA00004477"/>
    </source>
</evidence>
<keyword evidence="5" id="KW-0256">Endoplasmic reticulum</keyword>
<feature type="transmembrane region" description="Helical" evidence="11">
    <location>
        <begin position="298"/>
        <end position="317"/>
    </location>
</feature>